<dbReference type="RefSeq" id="WP_062537436.1">
    <property type="nucleotide sequence ID" value="NZ_DF970238.1"/>
</dbReference>
<dbReference type="OrthoDB" id="6002717at2"/>
<dbReference type="EMBL" id="DF952378">
    <property type="protein sequence ID" value="GAN43890.1"/>
    <property type="molecule type" value="Genomic_DNA"/>
</dbReference>
<dbReference type="HOGENOM" id="CLU_076319_1_0_6"/>
<dbReference type="Proteomes" id="UP000253740">
    <property type="component" value="Unassembled WGS sequence"/>
</dbReference>
<reference evidence="1" key="1">
    <citation type="submission" date="2015-03" db="EMBL/GenBank/DDBJ databases">
        <title>Draft genome sequence of Mizugakiibacter sediminis skMP5.</title>
        <authorList>
            <person name="Watanabe T."/>
            <person name="Kojima H."/>
            <person name="Fukui M."/>
        </authorList>
    </citation>
    <scope>NUCLEOTIDE SEQUENCE</scope>
    <source>
        <strain evidence="1">SkMP5</strain>
    </source>
</reference>
<evidence type="ECO:0000313" key="1">
    <source>
        <dbReference type="EMBL" id="GAN43890.1"/>
    </source>
</evidence>
<dbReference type="Gene3D" id="3.60.40.10">
    <property type="entry name" value="PPM-type phosphatase domain"/>
    <property type="match status" value="1"/>
</dbReference>
<dbReference type="InterPro" id="IPR036457">
    <property type="entry name" value="PPM-type-like_dom_sf"/>
</dbReference>
<proteinExistence type="predicted"/>
<accession>A0A0K8QPN3</accession>
<keyword evidence="3" id="KW-1185">Reference proteome</keyword>
<name>A0A0K8QPN3_9GAMM</name>
<gene>
    <name evidence="1" type="ORF">MBSD_0403</name>
    <name evidence="2" type="ORF">MBSD_n2175</name>
</gene>
<reference evidence="2" key="2">
    <citation type="submission" date="2015-08" db="EMBL/GenBank/DDBJ databases">
        <title>Complete DNA Sequence of Pseudomonas syringae pv. actinidiae, the Causal Agent of Kiwifruit Canker Disease.</title>
        <authorList>
            <person name="Rikkerink E.H.A."/>
            <person name="Fineran P.C."/>
        </authorList>
    </citation>
    <scope>NUCLEOTIDE SEQUENCE</scope>
    <source>
        <strain evidence="2">SkMP5</strain>
    </source>
</reference>
<evidence type="ECO:0000313" key="2">
    <source>
        <dbReference type="EMBL" id="GAP66860.1"/>
    </source>
</evidence>
<organism evidence="2">
    <name type="scientific">Mizugakiibacter sediminis</name>
    <dbReference type="NCBI Taxonomy" id="1475481"/>
    <lineage>
        <taxon>Bacteria</taxon>
        <taxon>Pseudomonadati</taxon>
        <taxon>Pseudomonadota</taxon>
        <taxon>Gammaproteobacteria</taxon>
        <taxon>Lysobacterales</taxon>
        <taxon>Rhodanobacteraceae</taxon>
        <taxon>Mizugakiibacter</taxon>
    </lineage>
</organism>
<dbReference type="AlphaFoldDB" id="A0A0K8QPN3"/>
<evidence type="ECO:0008006" key="4">
    <source>
        <dbReference type="Google" id="ProtNLM"/>
    </source>
</evidence>
<dbReference type="STRING" id="1475481.GCA_000953855_02221"/>
<evidence type="ECO:0000313" key="3">
    <source>
        <dbReference type="Proteomes" id="UP000253740"/>
    </source>
</evidence>
<sequence>MRALFVGTCAKEPDRPETNEDAYAFSVDRQRLALSDGASESYDSRLWARLLAGKFADDPRFDQEWIESAVAAYQAEHDFAAMTWSQQLAFERGCFATLLGVEHDAVNHRLSLFGVGDSVAVLLVGVEVVRAWPLDHPDRFKERPTLLSTLRAHNEFTQAPDFGSLARIELDLAPFPEPKLLCMTDALGEWTLRMASDDPGRLADLLAIRSSEQLTSLVVAERDAKRMRVDDSTLAILKFGAGEDAVGLPLP</sequence>
<dbReference type="EMBL" id="DF970238">
    <property type="protein sequence ID" value="GAP66860.1"/>
    <property type="molecule type" value="Genomic_DNA"/>
</dbReference>
<dbReference type="SUPFAM" id="SSF81606">
    <property type="entry name" value="PP2C-like"/>
    <property type="match status" value="1"/>
</dbReference>
<protein>
    <recommendedName>
        <fullName evidence="4">Serine/threonine protein phosphatase</fullName>
    </recommendedName>
</protein>